<dbReference type="Proteomes" id="UP000488956">
    <property type="component" value="Unassembled WGS sequence"/>
</dbReference>
<reference evidence="12 13" key="1">
    <citation type="submission" date="2018-08" db="EMBL/GenBank/DDBJ databases">
        <title>Genomic investigation of the strawberry pathogen Phytophthora fragariae indicates pathogenicity is determined by transcriptional variation in three key races.</title>
        <authorList>
            <person name="Adams T.M."/>
            <person name="Armitage A.D."/>
            <person name="Sobczyk M.K."/>
            <person name="Bates H.J."/>
            <person name="Dunwell J.M."/>
            <person name="Nellist C.F."/>
            <person name="Harrison R.J."/>
        </authorList>
    </citation>
    <scope>NUCLEOTIDE SEQUENCE [LARGE SCALE GENOMIC DNA]</scope>
    <source>
        <strain evidence="10 14">A4</strain>
        <strain evidence="9 15">BC-1</strain>
        <strain evidence="8 19">BC-23</strain>
        <strain evidence="7 13">NOV-27</strain>
        <strain evidence="6 16">NOV-5</strain>
        <strain evidence="5 17">NOV-71</strain>
        <strain evidence="11 20">NOV-77</strain>
        <strain evidence="2 12">NOV-9</strain>
        <strain evidence="4 21">ONT-3</strain>
        <strain evidence="3 18">SCRP245</strain>
    </source>
</reference>
<dbReference type="EMBL" id="QXGF01000351">
    <property type="protein sequence ID" value="KAE8941615.1"/>
    <property type="molecule type" value="Genomic_DNA"/>
</dbReference>
<evidence type="ECO:0000313" key="8">
    <source>
        <dbReference type="EMBL" id="KAE9241029.1"/>
    </source>
</evidence>
<evidence type="ECO:0000313" key="4">
    <source>
        <dbReference type="EMBL" id="KAE9071219.1"/>
    </source>
</evidence>
<evidence type="ECO:0000313" key="6">
    <source>
        <dbReference type="EMBL" id="KAE9147807.1"/>
    </source>
</evidence>
<evidence type="ECO:0000313" key="17">
    <source>
        <dbReference type="Proteomes" id="UP000441208"/>
    </source>
</evidence>
<evidence type="ECO:0000313" key="5">
    <source>
        <dbReference type="EMBL" id="KAE9119734.1"/>
    </source>
</evidence>
<dbReference type="Proteomes" id="UP000441208">
    <property type="component" value="Unassembled WGS sequence"/>
</dbReference>
<dbReference type="Proteomes" id="UP000476176">
    <property type="component" value="Unassembled WGS sequence"/>
</dbReference>
<dbReference type="Proteomes" id="UP000440367">
    <property type="component" value="Unassembled WGS sequence"/>
</dbReference>
<dbReference type="EMBL" id="QXGB01000321">
    <property type="protein sequence ID" value="KAE9219542.1"/>
    <property type="molecule type" value="Genomic_DNA"/>
</dbReference>
<dbReference type="Proteomes" id="UP000440732">
    <property type="component" value="Unassembled WGS sequence"/>
</dbReference>
<keyword evidence="13" id="KW-1185">Reference proteome</keyword>
<evidence type="ECO:0000313" key="10">
    <source>
        <dbReference type="EMBL" id="KAE9316438.1"/>
    </source>
</evidence>
<proteinExistence type="predicted"/>
<dbReference type="EMBL" id="QXFY01000313">
    <property type="protein sequence ID" value="KAE9348301.1"/>
    <property type="molecule type" value="Genomic_DNA"/>
</dbReference>
<evidence type="ECO:0008006" key="22">
    <source>
        <dbReference type="Google" id="ProtNLM"/>
    </source>
</evidence>
<evidence type="ECO:0000313" key="16">
    <source>
        <dbReference type="Proteomes" id="UP000440732"/>
    </source>
</evidence>
<evidence type="ECO:0000313" key="3">
    <source>
        <dbReference type="EMBL" id="KAE9017061.1"/>
    </source>
</evidence>
<dbReference type="EMBL" id="QXFW01000296">
    <property type="protein sequence ID" value="KAE9017061.1"/>
    <property type="molecule type" value="Genomic_DNA"/>
</dbReference>
<name>A0A6A3SLQ2_9STRA</name>
<keyword evidence="1" id="KW-0732">Signal</keyword>
<dbReference type="EMBL" id="QXGE01000309">
    <property type="protein sequence ID" value="KAE9316438.1"/>
    <property type="molecule type" value="Genomic_DNA"/>
</dbReference>
<dbReference type="Proteomes" id="UP000437068">
    <property type="component" value="Unassembled WGS sequence"/>
</dbReference>
<feature type="chain" id="PRO_5036166024" description="RxLR effector protein" evidence="1">
    <location>
        <begin position="27"/>
        <end position="56"/>
    </location>
</feature>
<evidence type="ECO:0000313" key="2">
    <source>
        <dbReference type="EMBL" id="KAE8941615.1"/>
    </source>
</evidence>
<evidence type="ECO:0000313" key="13">
    <source>
        <dbReference type="Proteomes" id="UP000433483"/>
    </source>
</evidence>
<dbReference type="Proteomes" id="UP000433483">
    <property type="component" value="Unassembled WGS sequence"/>
</dbReference>
<comment type="caution">
    <text evidence="5">The sequence shown here is derived from an EMBL/GenBank/DDBJ whole genome shotgun (WGS) entry which is preliminary data.</text>
</comment>
<evidence type="ECO:0000256" key="1">
    <source>
        <dbReference type="SAM" id="SignalP"/>
    </source>
</evidence>
<dbReference type="EMBL" id="QXGC01000309">
    <property type="protein sequence ID" value="KAE9241029.1"/>
    <property type="molecule type" value="Genomic_DNA"/>
</dbReference>
<evidence type="ECO:0000313" key="9">
    <source>
        <dbReference type="EMBL" id="KAE9251369.1"/>
    </source>
</evidence>
<dbReference type="EMBL" id="QXGA01000326">
    <property type="protein sequence ID" value="KAE9147807.1"/>
    <property type="molecule type" value="Genomic_DNA"/>
</dbReference>
<evidence type="ECO:0000313" key="14">
    <source>
        <dbReference type="Proteomes" id="UP000437068"/>
    </source>
</evidence>
<evidence type="ECO:0000313" key="21">
    <source>
        <dbReference type="Proteomes" id="UP000488956"/>
    </source>
</evidence>
<evidence type="ECO:0000313" key="7">
    <source>
        <dbReference type="EMBL" id="KAE9219542.1"/>
    </source>
</evidence>
<dbReference type="EMBL" id="QXFZ01000353">
    <property type="protein sequence ID" value="KAE9119734.1"/>
    <property type="molecule type" value="Genomic_DNA"/>
</dbReference>
<protein>
    <recommendedName>
        <fullName evidence="22">RxLR effector protein</fullName>
    </recommendedName>
</protein>
<dbReference type="Proteomes" id="UP000460718">
    <property type="component" value="Unassembled WGS sequence"/>
</dbReference>
<organism evidence="5 17">
    <name type="scientific">Phytophthora fragariae</name>
    <dbReference type="NCBI Taxonomy" id="53985"/>
    <lineage>
        <taxon>Eukaryota</taxon>
        <taxon>Sar</taxon>
        <taxon>Stramenopiles</taxon>
        <taxon>Oomycota</taxon>
        <taxon>Peronosporomycetes</taxon>
        <taxon>Peronosporales</taxon>
        <taxon>Peronosporaceae</taxon>
        <taxon>Phytophthora</taxon>
    </lineage>
</organism>
<evidence type="ECO:0000313" key="19">
    <source>
        <dbReference type="Proteomes" id="UP000476176"/>
    </source>
</evidence>
<evidence type="ECO:0000313" key="11">
    <source>
        <dbReference type="EMBL" id="KAE9348301.1"/>
    </source>
</evidence>
<dbReference type="EMBL" id="QXGD01000133">
    <property type="protein sequence ID" value="KAE9251369.1"/>
    <property type="molecule type" value="Genomic_DNA"/>
</dbReference>
<evidence type="ECO:0000313" key="18">
    <source>
        <dbReference type="Proteomes" id="UP000460718"/>
    </source>
</evidence>
<dbReference type="Proteomes" id="UP000429523">
    <property type="component" value="Unassembled WGS sequence"/>
</dbReference>
<evidence type="ECO:0000313" key="12">
    <source>
        <dbReference type="Proteomes" id="UP000429523"/>
    </source>
</evidence>
<accession>A0A6A3SLQ2</accession>
<feature type="signal peptide" evidence="1">
    <location>
        <begin position="1"/>
        <end position="26"/>
    </location>
</feature>
<evidence type="ECO:0000313" key="15">
    <source>
        <dbReference type="Proteomes" id="UP000440367"/>
    </source>
</evidence>
<dbReference type="EMBL" id="QXFX01003100">
    <property type="protein sequence ID" value="KAE9071219.1"/>
    <property type="molecule type" value="Genomic_DNA"/>
</dbReference>
<sequence length="56" mass="6070">MRSNARHIRLIMHFCALCIITTRCHILKVFRSSCADSSAVTHPVGSLSVAACIVAT</sequence>
<dbReference type="Proteomes" id="UP000486351">
    <property type="component" value="Unassembled WGS sequence"/>
</dbReference>
<dbReference type="AlphaFoldDB" id="A0A6A3SLQ2"/>
<gene>
    <name evidence="10" type="ORF">PF001_g7317</name>
    <name evidence="9" type="ORF">PF002_g4335</name>
    <name evidence="8" type="ORF">PF004_g7246</name>
    <name evidence="7" type="ORF">PF005_g7837</name>
    <name evidence="6" type="ORF">PF006_g7555</name>
    <name evidence="5" type="ORF">PF007_g8439</name>
    <name evidence="11" type="ORF">PF008_g7402</name>
    <name evidence="2" type="ORF">PF009_g8592</name>
    <name evidence="4" type="ORF">PF010_g25958</name>
    <name evidence="3" type="ORF">PF011_g6867</name>
</gene>
<evidence type="ECO:0000313" key="20">
    <source>
        <dbReference type="Proteomes" id="UP000486351"/>
    </source>
</evidence>